<proteinExistence type="predicted"/>
<dbReference type="GeneTree" id="ENSGT00940000158244"/>
<reference evidence="7" key="1">
    <citation type="journal article" date="2002" name="Science">
        <title>The draft genome of Ciona intestinalis: insights into chordate and vertebrate origins.</title>
        <authorList>
            <person name="Dehal P."/>
            <person name="Satou Y."/>
            <person name="Campbell R.K."/>
            <person name="Chapman J."/>
            <person name="Degnan B."/>
            <person name="De Tomaso A."/>
            <person name="Davidson B."/>
            <person name="Di Gregorio A."/>
            <person name="Gelpke M."/>
            <person name="Goodstein D.M."/>
            <person name="Harafuji N."/>
            <person name="Hastings K.E."/>
            <person name="Ho I."/>
            <person name="Hotta K."/>
            <person name="Huang W."/>
            <person name="Kawashima T."/>
            <person name="Lemaire P."/>
            <person name="Martinez D."/>
            <person name="Meinertzhagen I.A."/>
            <person name="Necula S."/>
            <person name="Nonaka M."/>
            <person name="Putnam N."/>
            <person name="Rash S."/>
            <person name="Saiga H."/>
            <person name="Satake M."/>
            <person name="Terry A."/>
            <person name="Yamada L."/>
            <person name="Wang H.G."/>
            <person name="Awazu S."/>
            <person name="Azumi K."/>
            <person name="Boore J."/>
            <person name="Branno M."/>
            <person name="Chin-Bow S."/>
            <person name="DeSantis R."/>
            <person name="Doyle S."/>
            <person name="Francino P."/>
            <person name="Keys D.N."/>
            <person name="Haga S."/>
            <person name="Hayashi H."/>
            <person name="Hino K."/>
            <person name="Imai K.S."/>
            <person name="Inaba K."/>
            <person name="Kano S."/>
            <person name="Kobayashi K."/>
            <person name="Kobayashi M."/>
            <person name="Lee B.I."/>
            <person name="Makabe K.W."/>
            <person name="Manohar C."/>
            <person name="Matassi G."/>
            <person name="Medina M."/>
            <person name="Mochizuki Y."/>
            <person name="Mount S."/>
            <person name="Morishita T."/>
            <person name="Miura S."/>
            <person name="Nakayama A."/>
            <person name="Nishizaka S."/>
            <person name="Nomoto H."/>
            <person name="Ohta F."/>
            <person name="Oishi K."/>
            <person name="Rigoutsos I."/>
            <person name="Sano M."/>
            <person name="Sasaki A."/>
            <person name="Sasakura Y."/>
            <person name="Shoguchi E."/>
            <person name="Shin-i T."/>
            <person name="Spagnuolo A."/>
            <person name="Stainier D."/>
            <person name="Suzuki M.M."/>
            <person name="Tassy O."/>
            <person name="Takatori N."/>
            <person name="Tokuoka M."/>
            <person name="Yagi K."/>
            <person name="Yoshizaki F."/>
            <person name="Wada S."/>
            <person name="Zhang C."/>
            <person name="Hyatt P.D."/>
            <person name="Larimer F."/>
            <person name="Detter C."/>
            <person name="Doggett N."/>
            <person name="Glavina T."/>
            <person name="Hawkins T."/>
            <person name="Richardson P."/>
            <person name="Lucas S."/>
            <person name="Kohara Y."/>
            <person name="Levine M."/>
            <person name="Satoh N."/>
            <person name="Rokhsar D.S."/>
        </authorList>
    </citation>
    <scope>NUCLEOTIDE SEQUENCE [LARGE SCALE GENOMIC DNA]</scope>
</reference>
<dbReference type="Pfam" id="PF00566">
    <property type="entry name" value="RabGAP-TBC"/>
    <property type="match status" value="1"/>
</dbReference>
<reference evidence="6" key="4">
    <citation type="submission" date="2025-09" db="UniProtKB">
        <authorList>
            <consortium name="Ensembl"/>
        </authorList>
    </citation>
    <scope>IDENTIFICATION</scope>
</reference>
<dbReference type="Gene3D" id="3.40.250.10">
    <property type="entry name" value="Rhodanese-like domain"/>
    <property type="match status" value="1"/>
</dbReference>
<evidence type="ECO:0008006" key="8">
    <source>
        <dbReference type="Google" id="ProtNLM"/>
    </source>
</evidence>
<name>F6VDB6_CIOIN</name>
<dbReference type="FunFam" id="1.10.8.270:FF:000044">
    <property type="entry name" value="TBC Kinase homolog"/>
    <property type="match status" value="1"/>
</dbReference>
<evidence type="ECO:0000313" key="7">
    <source>
        <dbReference type="Proteomes" id="UP000008144"/>
    </source>
</evidence>
<dbReference type="FunFam" id="1.10.510.10:FF:002746">
    <property type="entry name" value="Predicted protein"/>
    <property type="match status" value="1"/>
</dbReference>
<evidence type="ECO:0000259" key="5">
    <source>
        <dbReference type="PROSITE" id="PS50206"/>
    </source>
</evidence>
<evidence type="ECO:0000259" key="3">
    <source>
        <dbReference type="PROSITE" id="PS50011"/>
    </source>
</evidence>
<evidence type="ECO:0000259" key="4">
    <source>
        <dbReference type="PROSITE" id="PS50086"/>
    </source>
</evidence>
<evidence type="ECO:0000256" key="2">
    <source>
        <dbReference type="SAM" id="SignalP"/>
    </source>
</evidence>
<dbReference type="Ensembl" id="ENSCINT00000013944.3">
    <property type="protein sequence ID" value="ENSCINP00000013944.3"/>
    <property type="gene ID" value="ENSCING00000006797.3"/>
</dbReference>
<dbReference type="PANTHER" id="PTHR47219">
    <property type="entry name" value="RAB GTPASE-ACTIVATING PROTEIN 1-LIKE"/>
    <property type="match status" value="1"/>
</dbReference>
<dbReference type="InParanoid" id="F6VDB6"/>
<dbReference type="GO" id="GO:0005524">
    <property type="term" value="F:ATP binding"/>
    <property type="evidence" value="ECO:0007669"/>
    <property type="project" value="InterPro"/>
</dbReference>
<dbReference type="Pfam" id="PF00069">
    <property type="entry name" value="Pkinase"/>
    <property type="match status" value="1"/>
</dbReference>
<dbReference type="PROSITE" id="PS50011">
    <property type="entry name" value="PROTEIN_KINASE_DOM"/>
    <property type="match status" value="1"/>
</dbReference>
<dbReference type="OMA" id="THTDRQI"/>
<dbReference type="SMART" id="SM00220">
    <property type="entry name" value="S_TKc"/>
    <property type="match status" value="1"/>
</dbReference>
<dbReference type="PROSITE" id="PS50086">
    <property type="entry name" value="TBC_RABGAP"/>
    <property type="match status" value="1"/>
</dbReference>
<reference evidence="6" key="2">
    <citation type="journal article" date="2008" name="Genome Biol.">
        <title>Improved genome assembly and evidence-based global gene model set for the chordate Ciona intestinalis: new insight into intron and operon populations.</title>
        <authorList>
            <person name="Satou Y."/>
            <person name="Mineta K."/>
            <person name="Ogasawara M."/>
            <person name="Sasakura Y."/>
            <person name="Shoguchi E."/>
            <person name="Ueno K."/>
            <person name="Yamada L."/>
            <person name="Matsumoto J."/>
            <person name="Wasserscheid J."/>
            <person name="Dewar K."/>
            <person name="Wiley G.B."/>
            <person name="Macmil S.L."/>
            <person name="Roe B.A."/>
            <person name="Zeller R.W."/>
            <person name="Hastings K.E."/>
            <person name="Lemaire P."/>
            <person name="Lindquist E."/>
            <person name="Endo T."/>
            <person name="Hotta K."/>
            <person name="Inaba K."/>
        </authorList>
    </citation>
    <scope>NUCLEOTIDE SEQUENCE [LARGE SCALE GENOMIC DNA]</scope>
    <source>
        <strain evidence="6">wild type</strain>
    </source>
</reference>
<dbReference type="FunFam" id="1.10.472.80:FF:000015">
    <property type="entry name" value="TBC domain-containing protein kinase-like protein"/>
    <property type="match status" value="1"/>
</dbReference>
<dbReference type="PROSITE" id="PS50206">
    <property type="entry name" value="RHODANESE_3"/>
    <property type="match status" value="1"/>
</dbReference>
<organism evidence="6 7">
    <name type="scientific">Ciona intestinalis</name>
    <name type="common">Transparent sea squirt</name>
    <name type="synonym">Ascidia intestinalis</name>
    <dbReference type="NCBI Taxonomy" id="7719"/>
    <lineage>
        <taxon>Eukaryota</taxon>
        <taxon>Metazoa</taxon>
        <taxon>Chordata</taxon>
        <taxon>Tunicata</taxon>
        <taxon>Ascidiacea</taxon>
        <taxon>Phlebobranchia</taxon>
        <taxon>Cionidae</taxon>
        <taxon>Ciona</taxon>
    </lineage>
</organism>
<dbReference type="STRING" id="7719.ENSCINP00000013944"/>
<dbReference type="SUPFAM" id="SSF52821">
    <property type="entry name" value="Rhodanese/Cell cycle control phosphatase"/>
    <property type="match status" value="1"/>
</dbReference>
<feature type="region of interest" description="Disordered" evidence="1">
    <location>
        <begin position="282"/>
        <end position="302"/>
    </location>
</feature>
<dbReference type="SUPFAM" id="SSF56112">
    <property type="entry name" value="Protein kinase-like (PK-like)"/>
    <property type="match status" value="1"/>
</dbReference>
<accession>F6VDB6</accession>
<feature type="signal peptide" evidence="2">
    <location>
        <begin position="1"/>
        <end position="17"/>
    </location>
</feature>
<dbReference type="HOGENOM" id="CLU_011160_0_0_1"/>
<dbReference type="InterPro" id="IPR001763">
    <property type="entry name" value="Rhodanese-like_dom"/>
</dbReference>
<dbReference type="Gene3D" id="1.10.8.270">
    <property type="entry name" value="putative rabgap domain of human tbc1 domain family member 14 like domains"/>
    <property type="match status" value="1"/>
</dbReference>
<reference evidence="6" key="3">
    <citation type="submission" date="2025-08" db="UniProtKB">
        <authorList>
            <consortium name="Ensembl"/>
        </authorList>
    </citation>
    <scope>IDENTIFICATION</scope>
</reference>
<dbReference type="SMART" id="SM00450">
    <property type="entry name" value="RHOD"/>
    <property type="match status" value="1"/>
</dbReference>
<feature type="domain" description="Protein kinase" evidence="3">
    <location>
        <begin position="1"/>
        <end position="280"/>
    </location>
</feature>
<dbReference type="InterPro" id="IPR036873">
    <property type="entry name" value="Rhodanese-like_dom_sf"/>
</dbReference>
<feature type="domain" description="Rhodanese" evidence="5">
    <location>
        <begin position="765"/>
        <end position="859"/>
    </location>
</feature>
<evidence type="ECO:0000256" key="1">
    <source>
        <dbReference type="SAM" id="MobiDB-lite"/>
    </source>
</evidence>
<evidence type="ECO:0000313" key="6">
    <source>
        <dbReference type="Ensembl" id="ENSCINP00000013944.3"/>
    </source>
</evidence>
<feature type="domain" description="Rab-GAP TBC" evidence="4">
    <location>
        <begin position="446"/>
        <end position="631"/>
    </location>
</feature>
<dbReference type="AlphaFoldDB" id="F6VDB6"/>
<dbReference type="InterPro" id="IPR011009">
    <property type="entry name" value="Kinase-like_dom_sf"/>
</dbReference>
<sequence>LFPLMKCSLGCMSFVTAALPHNQCGINGLPLTPNSITSLGLAQQLKTLKHENLCSYVDFRCGRHERIFAVSELYVDSVFNKITQPTELKQDDWRKYSLNIVHGVLNGLNYLNSKGYIQLNLEPKNILLNENGTPKLSGYGLHHMTDGGKLLSGPLGSLKYSSPEQILSCCYSEIPMATSSKSDVWSACIVLLELLHRELLWDSVENKSLVKRVLCLSANKSSHKNIEVLCQNFKENLSLNETDDVTKLIKVILENGLNVESSQRATPLQILNKLGKDLNLTNEQQPADTNGKFEKTVPSENTNPLMEMDSEEIWCLWNLAGGDMVAEVLRSVTTTPPIRTVPLFVTVHGDLYGLEPSPENLFNPGYKLLSLDTVESRLEVNTENISLIYPLLELKSPDVSHESAKLPLLIRENDFDYQVHRIALYRRLLLGYPYLRDKLLKEARIDIPPYCRGRVWAGLLDVKGDLEEQYINIDKDTPIVTDRQIAVDVPRCHQYDSMLCSPTAHEKLKRVLKAWLMSHPHLTYWQGLDSLCAVFVHLNFNDEPRAWASMSQFIDKYLHDFFLKDNSAIIQEYLVVFSHLLTFHDPLLSCHMQEIGFIPDLYAIPWFLTMFAHVFPLHKIFHLWDTLLLGNSSFPLCIGVAILQQLRGQLLQSDFNECILLFSDLPEIDIDGVVKKSIQVFCQSPKSSTFRVHAQKEEKCKRQTVSYYTEDYNTLPKTELSETAIPLSELKQEVCCRISADDLIQLCELKGSNNSKTPAKATKSGKPRIFIIDIRSSDEFSRGCVPGSFNFPLAPNKSIPQLVQMISKQSPKVVVVIGNKSTREDREFCFELLKEGLKGVCVLHGGIDILKPVGVLTVPSQ</sequence>
<dbReference type="FunCoup" id="F6VDB6">
    <property type="interactions" value="307"/>
</dbReference>
<dbReference type="EMBL" id="EAAA01001584">
    <property type="status" value="NOT_ANNOTATED_CDS"/>
    <property type="molecule type" value="Genomic_DNA"/>
</dbReference>
<dbReference type="InterPro" id="IPR000719">
    <property type="entry name" value="Prot_kinase_dom"/>
</dbReference>
<protein>
    <recommendedName>
        <fullName evidence="8">TBC domain-containing protein kinase-like protein</fullName>
    </recommendedName>
</protein>
<dbReference type="Gene3D" id="1.10.510.10">
    <property type="entry name" value="Transferase(Phosphotransferase) domain 1"/>
    <property type="match status" value="1"/>
</dbReference>
<keyword evidence="7" id="KW-1185">Reference proteome</keyword>
<feature type="chain" id="PRO_5003348638" description="TBC domain-containing protein kinase-like protein" evidence="2">
    <location>
        <begin position="18"/>
        <end position="861"/>
    </location>
</feature>
<dbReference type="Pfam" id="PF00581">
    <property type="entry name" value="Rhodanese"/>
    <property type="match status" value="1"/>
</dbReference>
<dbReference type="SUPFAM" id="SSF47923">
    <property type="entry name" value="Ypt/Rab-GAP domain of gyp1p"/>
    <property type="match status" value="2"/>
</dbReference>
<dbReference type="Proteomes" id="UP000008144">
    <property type="component" value="Chromosome 2"/>
</dbReference>
<dbReference type="GO" id="GO:0005096">
    <property type="term" value="F:GTPase activator activity"/>
    <property type="evidence" value="ECO:0000318"/>
    <property type="project" value="GO_Central"/>
</dbReference>
<keyword evidence="2" id="KW-0732">Signal</keyword>
<dbReference type="InterPro" id="IPR035969">
    <property type="entry name" value="Rab-GAP_TBC_sf"/>
</dbReference>
<dbReference type="GO" id="GO:0004672">
    <property type="term" value="F:protein kinase activity"/>
    <property type="evidence" value="ECO:0007669"/>
    <property type="project" value="InterPro"/>
</dbReference>
<dbReference type="SMART" id="SM00164">
    <property type="entry name" value="TBC"/>
    <property type="match status" value="1"/>
</dbReference>
<dbReference type="Gene3D" id="1.10.472.80">
    <property type="entry name" value="Ypt/Rab-GAP domain of gyp1p, domain 3"/>
    <property type="match status" value="1"/>
</dbReference>
<dbReference type="InterPro" id="IPR000195">
    <property type="entry name" value="Rab-GAP-TBC_dom"/>
</dbReference>
<dbReference type="InterPro" id="IPR050302">
    <property type="entry name" value="Rab_GAP_TBC_domain"/>
</dbReference>
<dbReference type="PANTHER" id="PTHR47219:SF9">
    <property type="entry name" value="GTPASE ACTIVATING PROTEIN AND CENTROSOME-ASSOCIATED, ISOFORM B"/>
    <property type="match status" value="1"/>
</dbReference>